<dbReference type="Gene3D" id="3.40.50.11970">
    <property type="match status" value="1"/>
</dbReference>
<evidence type="ECO:0000313" key="2">
    <source>
        <dbReference type="EMBL" id="RGX98666.1"/>
    </source>
</evidence>
<name>A0AA92USD1_9BACT</name>
<comment type="caution">
    <text evidence="2">The sequence shown here is derived from an EMBL/GenBank/DDBJ whole genome shotgun (WGS) entry which is preliminary data.</text>
</comment>
<feature type="signal peptide" evidence="1">
    <location>
        <begin position="1"/>
        <end position="16"/>
    </location>
</feature>
<feature type="chain" id="PRO_5041711707" evidence="1">
    <location>
        <begin position="17"/>
        <end position="248"/>
    </location>
</feature>
<evidence type="ECO:0000256" key="1">
    <source>
        <dbReference type="SAM" id="SignalP"/>
    </source>
</evidence>
<accession>A0AA92USD1</accession>
<gene>
    <name evidence="2" type="ORF">DXA63_00660</name>
</gene>
<proteinExistence type="predicted"/>
<sequence>MIKKLFTLFICTLSLAATFTSCGDEAIDVESVNKQTIFVFYPWTGGTSSTGLKYFLENNVDSMCAGIVDKKGLTNARVLVFFTEKYNESTLYDLQYDAATKTVKRVPIKKYEGNSHCTAEGFADLLNDVRQNAEALNYSLIIGAHGCGWTYANDWVNYPYMARPKAGSTEKGNDKNTIVSTTTSDHFSGIQFGNDPNRPATRFFGSVSLSDNAIDISTLAEASSSADSRCNTSSLMPVTWAMWRRLTS</sequence>
<keyword evidence="1" id="KW-0732">Signal</keyword>
<dbReference type="PROSITE" id="PS51257">
    <property type="entry name" value="PROKAR_LIPOPROTEIN"/>
    <property type="match status" value="1"/>
</dbReference>
<organism evidence="2 3">
    <name type="scientific">Segatella copri</name>
    <dbReference type="NCBI Taxonomy" id="165179"/>
    <lineage>
        <taxon>Bacteria</taxon>
        <taxon>Pseudomonadati</taxon>
        <taxon>Bacteroidota</taxon>
        <taxon>Bacteroidia</taxon>
        <taxon>Bacteroidales</taxon>
        <taxon>Prevotellaceae</taxon>
        <taxon>Segatella</taxon>
    </lineage>
</organism>
<dbReference type="AlphaFoldDB" id="A0AA92USD1"/>
<protein>
    <submittedName>
        <fullName evidence="2">Uncharacterized protein</fullName>
    </submittedName>
</protein>
<dbReference type="EMBL" id="QSCI01000001">
    <property type="protein sequence ID" value="RGX98666.1"/>
    <property type="molecule type" value="Genomic_DNA"/>
</dbReference>
<dbReference type="Proteomes" id="UP000285604">
    <property type="component" value="Unassembled WGS sequence"/>
</dbReference>
<reference evidence="2 3" key="1">
    <citation type="submission" date="2018-08" db="EMBL/GenBank/DDBJ databases">
        <title>A genome reference for cultivated species of the human gut microbiota.</title>
        <authorList>
            <person name="Zou Y."/>
            <person name="Xue W."/>
            <person name="Luo G."/>
        </authorList>
    </citation>
    <scope>NUCLEOTIDE SEQUENCE [LARGE SCALE GENOMIC DNA]</scope>
    <source>
        <strain evidence="2 3">OF03-3</strain>
    </source>
</reference>
<evidence type="ECO:0000313" key="3">
    <source>
        <dbReference type="Proteomes" id="UP000285604"/>
    </source>
</evidence>